<protein>
    <submittedName>
        <fullName evidence="1">Uncharacterized protein</fullName>
    </submittedName>
</protein>
<organism evidence="1 2">
    <name type="scientific">Portunus trituberculatus</name>
    <name type="common">Swimming crab</name>
    <name type="synonym">Neptunus trituberculatus</name>
    <dbReference type="NCBI Taxonomy" id="210409"/>
    <lineage>
        <taxon>Eukaryota</taxon>
        <taxon>Metazoa</taxon>
        <taxon>Ecdysozoa</taxon>
        <taxon>Arthropoda</taxon>
        <taxon>Crustacea</taxon>
        <taxon>Multicrustacea</taxon>
        <taxon>Malacostraca</taxon>
        <taxon>Eumalacostraca</taxon>
        <taxon>Eucarida</taxon>
        <taxon>Decapoda</taxon>
        <taxon>Pleocyemata</taxon>
        <taxon>Brachyura</taxon>
        <taxon>Eubrachyura</taxon>
        <taxon>Portunoidea</taxon>
        <taxon>Portunidae</taxon>
        <taxon>Portuninae</taxon>
        <taxon>Portunus</taxon>
    </lineage>
</organism>
<evidence type="ECO:0000313" key="2">
    <source>
        <dbReference type="Proteomes" id="UP000324222"/>
    </source>
</evidence>
<proteinExistence type="predicted"/>
<accession>A0A5B7D7A4</accession>
<keyword evidence="2" id="KW-1185">Reference proteome</keyword>
<gene>
    <name evidence="1" type="ORF">E2C01_010031</name>
</gene>
<sequence length="170" mass="19745">MPHYALDLHHNHFTEIVEKLQESKSYIIKDLEVLTGSTIRIWLGFSCFFSSSSSSSVLYSSMIPSEKWRIRRGLFWLLQRPSSACTGFSCRTKELGMRKDYIIPLRTKWGVSFLCNWKYTQFVLLAIIFEHYKREYSTCSFASDGTQRSAILKSDEVTAMVQCVWGGLWL</sequence>
<dbReference type="AlphaFoldDB" id="A0A5B7D7A4"/>
<evidence type="ECO:0000313" key="1">
    <source>
        <dbReference type="EMBL" id="MPC17182.1"/>
    </source>
</evidence>
<reference evidence="1 2" key="1">
    <citation type="submission" date="2019-05" db="EMBL/GenBank/DDBJ databases">
        <title>Another draft genome of Portunus trituberculatus and its Hox gene families provides insights of decapod evolution.</title>
        <authorList>
            <person name="Jeong J.-H."/>
            <person name="Song I."/>
            <person name="Kim S."/>
            <person name="Choi T."/>
            <person name="Kim D."/>
            <person name="Ryu S."/>
            <person name="Kim W."/>
        </authorList>
    </citation>
    <scope>NUCLEOTIDE SEQUENCE [LARGE SCALE GENOMIC DNA]</scope>
    <source>
        <tissue evidence="1">Muscle</tissue>
    </source>
</reference>
<dbReference type="EMBL" id="VSRR010000565">
    <property type="protein sequence ID" value="MPC17182.1"/>
    <property type="molecule type" value="Genomic_DNA"/>
</dbReference>
<name>A0A5B7D7A4_PORTR</name>
<comment type="caution">
    <text evidence="1">The sequence shown here is derived from an EMBL/GenBank/DDBJ whole genome shotgun (WGS) entry which is preliminary data.</text>
</comment>
<dbReference type="Proteomes" id="UP000324222">
    <property type="component" value="Unassembled WGS sequence"/>
</dbReference>